<evidence type="ECO:0000256" key="1">
    <source>
        <dbReference type="SAM" id="Phobius"/>
    </source>
</evidence>
<protein>
    <submittedName>
        <fullName evidence="4">Penicillin-binding protein</fullName>
    </submittedName>
</protein>
<dbReference type="InterPro" id="IPR001460">
    <property type="entry name" value="PCN-bd_Tpept"/>
</dbReference>
<dbReference type="PANTHER" id="PTHR30627">
    <property type="entry name" value="PEPTIDOGLYCAN D,D-TRANSPEPTIDASE"/>
    <property type="match status" value="1"/>
</dbReference>
<dbReference type="Proteomes" id="UP000243657">
    <property type="component" value="Unassembled WGS sequence"/>
</dbReference>
<dbReference type="SUPFAM" id="SSF56601">
    <property type="entry name" value="beta-lactamase/transpeptidase-like"/>
    <property type="match status" value="1"/>
</dbReference>
<dbReference type="Pfam" id="PF00905">
    <property type="entry name" value="Transpeptidase"/>
    <property type="match status" value="1"/>
</dbReference>
<accession>A0A261F6N7</accession>
<proteinExistence type="predicted"/>
<dbReference type="GO" id="GO:0071972">
    <property type="term" value="F:peptidoglycan L,D-transpeptidase activity"/>
    <property type="evidence" value="ECO:0007669"/>
    <property type="project" value="TreeGrafter"/>
</dbReference>
<organism evidence="4 5">
    <name type="scientific">Alloscardovia macacae</name>
    <dbReference type="NCBI Taxonomy" id="1160091"/>
    <lineage>
        <taxon>Bacteria</taxon>
        <taxon>Bacillati</taxon>
        <taxon>Actinomycetota</taxon>
        <taxon>Actinomycetes</taxon>
        <taxon>Bifidobacteriales</taxon>
        <taxon>Bifidobacteriaceae</taxon>
        <taxon>Alloscardovia</taxon>
    </lineage>
</organism>
<dbReference type="GO" id="GO:0071555">
    <property type="term" value="P:cell wall organization"/>
    <property type="evidence" value="ECO:0007669"/>
    <property type="project" value="TreeGrafter"/>
</dbReference>
<evidence type="ECO:0000313" key="4">
    <source>
        <dbReference type="EMBL" id="OZG54693.1"/>
    </source>
</evidence>
<dbReference type="EMBL" id="MWWT01000001">
    <property type="protein sequence ID" value="OZG54693.1"/>
    <property type="molecule type" value="Genomic_DNA"/>
</dbReference>
<evidence type="ECO:0000313" key="5">
    <source>
        <dbReference type="Proteomes" id="UP000243657"/>
    </source>
</evidence>
<feature type="transmembrane region" description="Helical" evidence="1">
    <location>
        <begin position="7"/>
        <end position="29"/>
    </location>
</feature>
<dbReference type="Pfam" id="PF21922">
    <property type="entry name" value="PBP_dimer_2"/>
    <property type="match status" value="1"/>
</dbReference>
<dbReference type="InterPro" id="IPR012338">
    <property type="entry name" value="Beta-lactam/transpept-like"/>
</dbReference>
<keyword evidence="1" id="KW-1133">Transmembrane helix</keyword>
<dbReference type="InterPro" id="IPR054120">
    <property type="entry name" value="PBPA_dimer"/>
</dbReference>
<keyword evidence="1" id="KW-0812">Transmembrane</keyword>
<dbReference type="PANTHER" id="PTHR30627:SF24">
    <property type="entry name" value="PENICILLIN-BINDING PROTEIN 4B"/>
    <property type="match status" value="1"/>
</dbReference>
<evidence type="ECO:0000259" key="2">
    <source>
        <dbReference type="Pfam" id="PF00905"/>
    </source>
</evidence>
<dbReference type="GO" id="GO:0005886">
    <property type="term" value="C:plasma membrane"/>
    <property type="evidence" value="ECO:0007669"/>
    <property type="project" value="TreeGrafter"/>
</dbReference>
<reference evidence="4 5" key="1">
    <citation type="journal article" date="2017" name="BMC Genomics">
        <title>Comparative genomic and phylogenomic analyses of the Bifidobacteriaceae family.</title>
        <authorList>
            <person name="Lugli G.A."/>
            <person name="Milani C."/>
            <person name="Turroni F."/>
            <person name="Duranti S."/>
            <person name="Mancabelli L."/>
            <person name="Mangifesta M."/>
            <person name="Ferrario C."/>
            <person name="Modesto M."/>
            <person name="Mattarelli P."/>
            <person name="Jiri K."/>
            <person name="van Sinderen D."/>
            <person name="Ventura M."/>
        </authorList>
    </citation>
    <scope>NUCLEOTIDE SEQUENCE [LARGE SCALE GENOMIC DNA]</scope>
    <source>
        <strain evidence="4 5">DSM 24762</strain>
    </source>
</reference>
<dbReference type="Gene3D" id="3.40.710.10">
    <property type="entry name" value="DD-peptidase/beta-lactamase superfamily"/>
    <property type="match status" value="1"/>
</dbReference>
<dbReference type="InterPro" id="IPR050515">
    <property type="entry name" value="Beta-lactam/transpept"/>
</dbReference>
<sequence>MNRTLRHIFYVIVALFTILGISSSILMVVNAQSLNSDTRNTRALYHEYAQPRGSILAADGTVLASSTESKDIFSFQRSYSNGPVYSPVTGYFSVTVRADRGIEASRNSQLSGQSSSLWMAKLKGLLSGEKNSGAIITTSIDTKLQNLAYELLQKNGYDGAVVAMEPTTGRILAMASTPSYDPNELASHNTSEVANSWTQLASSDSSPLINRATSQLYSPGSTFKVVVAAAALESGNYQPDTMIPAGSEYTLPGTTTVLPNAVSRGDGTNGQISLMNALTYSSNTAFAQLGVTLGQDAVANMAKKLGYGSTINIDGTDSIGVPMQATASKFPSNLSADKLALSSIGQSDVRTTPLLNAMIASTVANNGVMLKPTLVDSVRASDLSIISERSTTTLSEAFSADTAGKLNTMMQSVVDNDTPTLKISNIKIAAKTGTAELGNGTNNGWLMGFAPADGTPKIAISVVLHGIKGYGIQEAGPIMRSLIQEYLS</sequence>
<keyword evidence="5" id="KW-1185">Reference proteome</keyword>
<dbReference type="GO" id="GO:0008658">
    <property type="term" value="F:penicillin binding"/>
    <property type="evidence" value="ECO:0007669"/>
    <property type="project" value="InterPro"/>
</dbReference>
<dbReference type="Gene3D" id="3.90.1310.10">
    <property type="entry name" value="Penicillin-binding protein 2a (Domain 2)"/>
    <property type="match status" value="1"/>
</dbReference>
<feature type="domain" description="Penicillin-binding protein transpeptidase" evidence="2">
    <location>
        <begin position="159"/>
        <end position="483"/>
    </location>
</feature>
<evidence type="ECO:0000259" key="3">
    <source>
        <dbReference type="Pfam" id="PF21922"/>
    </source>
</evidence>
<dbReference type="AlphaFoldDB" id="A0A261F6N7"/>
<feature type="domain" description="Penicillin binding protein A dimerisation" evidence="3">
    <location>
        <begin position="52"/>
        <end position="134"/>
    </location>
</feature>
<name>A0A261F6N7_9BIFI</name>
<keyword evidence="1" id="KW-0472">Membrane</keyword>
<dbReference type="RefSeq" id="WP_094725860.1">
    <property type="nucleotide sequence ID" value="NZ_JBHLWS010000010.1"/>
</dbReference>
<gene>
    <name evidence="4" type="ORF">ALMA_0018</name>
</gene>
<comment type="caution">
    <text evidence="4">The sequence shown here is derived from an EMBL/GenBank/DDBJ whole genome shotgun (WGS) entry which is preliminary data.</text>
</comment>